<comment type="caution">
    <text evidence="1">The sequence shown here is derived from an EMBL/GenBank/DDBJ whole genome shotgun (WGS) entry which is preliminary data.</text>
</comment>
<dbReference type="EMBL" id="MKIE01000002">
    <property type="protein sequence ID" value="OHW63105.1"/>
    <property type="molecule type" value="Genomic_DNA"/>
</dbReference>
<reference evidence="1 2" key="1">
    <citation type="submission" date="2016-09" db="EMBL/GenBank/DDBJ databases">
        <title>Genome sequence of Eubacterium angustum.</title>
        <authorList>
            <person name="Poehlein A."/>
            <person name="Daniel R."/>
        </authorList>
    </citation>
    <scope>NUCLEOTIDE SEQUENCE [LARGE SCALE GENOMIC DNA]</scope>
    <source>
        <strain evidence="1 2">DSM 1989</strain>
    </source>
</reference>
<dbReference type="RefSeq" id="WP_071062046.1">
    <property type="nucleotide sequence ID" value="NZ_MKIE01000002.1"/>
</dbReference>
<accession>A0A1S1V9L6</accession>
<gene>
    <name evidence="1" type="ORF">EUAN_08890</name>
</gene>
<dbReference type="Proteomes" id="UP000180254">
    <property type="component" value="Unassembled WGS sequence"/>
</dbReference>
<dbReference type="STRING" id="39480.EUAN_08890"/>
<dbReference type="AlphaFoldDB" id="A0A1S1V9L6"/>
<name>A0A1S1V9L6_9FIRM</name>
<protein>
    <submittedName>
        <fullName evidence="1">Uncharacterized protein</fullName>
    </submittedName>
</protein>
<organism evidence="1 2">
    <name type="scientific">Andreesenia angusta</name>
    <dbReference type="NCBI Taxonomy" id="39480"/>
    <lineage>
        <taxon>Bacteria</taxon>
        <taxon>Bacillati</taxon>
        <taxon>Bacillota</taxon>
        <taxon>Tissierellia</taxon>
        <taxon>Tissierellales</taxon>
        <taxon>Gottschalkiaceae</taxon>
        <taxon>Andreesenia</taxon>
    </lineage>
</organism>
<proteinExistence type="predicted"/>
<evidence type="ECO:0000313" key="2">
    <source>
        <dbReference type="Proteomes" id="UP000180254"/>
    </source>
</evidence>
<evidence type="ECO:0000313" key="1">
    <source>
        <dbReference type="EMBL" id="OHW63105.1"/>
    </source>
</evidence>
<sequence length="85" mass="10439">MSYKNDLVFRKKKRFKERSEVELGRRCTVKQMDQKRSKANEYFVATGKFKEEYEDFYVFEHEKSKYREAFLKADLMTGDKRVDYI</sequence>
<keyword evidence="2" id="KW-1185">Reference proteome</keyword>